<dbReference type="EMBL" id="BSOT01000009">
    <property type="protein sequence ID" value="GLR72217.1"/>
    <property type="molecule type" value="Genomic_DNA"/>
</dbReference>
<keyword evidence="3" id="KW-1185">Reference proteome</keyword>
<dbReference type="Proteomes" id="UP001156601">
    <property type="component" value="Unassembled WGS sequence"/>
</dbReference>
<dbReference type="AlphaFoldDB" id="A0AA37SZP8"/>
<feature type="signal peptide" evidence="1">
    <location>
        <begin position="1"/>
        <end position="19"/>
    </location>
</feature>
<dbReference type="RefSeq" id="WP_284218609.1">
    <property type="nucleotide sequence ID" value="NZ_BSOT01000009.1"/>
</dbReference>
<evidence type="ECO:0000256" key="1">
    <source>
        <dbReference type="SAM" id="SignalP"/>
    </source>
</evidence>
<protein>
    <submittedName>
        <fullName evidence="2">Uncharacterized protein</fullName>
    </submittedName>
</protein>
<accession>A0AA37SZP8</accession>
<sequence>MKFSLFSVLMFVLFTKAHASEELFSWDSEVLNAVDQTIFARPSWELSSDEVFHLYHITHDMKGSFSAISSLIGNDWRRLHQIVSAKIADKNTSAEELRTAINLFIVLDSQLHNNPIGLYTDYLRSHKN</sequence>
<name>A0AA37SZP8_9ALTE</name>
<proteinExistence type="predicted"/>
<evidence type="ECO:0000313" key="2">
    <source>
        <dbReference type="EMBL" id="GLR72217.1"/>
    </source>
</evidence>
<keyword evidence="1" id="KW-0732">Signal</keyword>
<reference evidence="2" key="1">
    <citation type="journal article" date="2014" name="Int. J. Syst. Evol. Microbiol.">
        <title>Complete genome sequence of Corynebacterium casei LMG S-19264T (=DSM 44701T), isolated from a smear-ripened cheese.</title>
        <authorList>
            <consortium name="US DOE Joint Genome Institute (JGI-PGF)"/>
            <person name="Walter F."/>
            <person name="Albersmeier A."/>
            <person name="Kalinowski J."/>
            <person name="Ruckert C."/>
        </authorList>
    </citation>
    <scope>NUCLEOTIDE SEQUENCE</scope>
    <source>
        <strain evidence="2">NBRC 110023</strain>
    </source>
</reference>
<organism evidence="2 3">
    <name type="scientific">Agaribacter marinus</name>
    <dbReference type="NCBI Taxonomy" id="1431249"/>
    <lineage>
        <taxon>Bacteria</taxon>
        <taxon>Pseudomonadati</taxon>
        <taxon>Pseudomonadota</taxon>
        <taxon>Gammaproteobacteria</taxon>
        <taxon>Alteromonadales</taxon>
        <taxon>Alteromonadaceae</taxon>
        <taxon>Agaribacter</taxon>
    </lineage>
</organism>
<comment type="caution">
    <text evidence="2">The sequence shown here is derived from an EMBL/GenBank/DDBJ whole genome shotgun (WGS) entry which is preliminary data.</text>
</comment>
<gene>
    <name evidence="2" type="ORF">GCM10007852_31250</name>
</gene>
<feature type="chain" id="PRO_5041420303" evidence="1">
    <location>
        <begin position="20"/>
        <end position="128"/>
    </location>
</feature>
<reference evidence="2" key="2">
    <citation type="submission" date="2023-01" db="EMBL/GenBank/DDBJ databases">
        <title>Draft genome sequence of Agaribacter marinus strain NBRC 110023.</title>
        <authorList>
            <person name="Sun Q."/>
            <person name="Mori K."/>
        </authorList>
    </citation>
    <scope>NUCLEOTIDE SEQUENCE</scope>
    <source>
        <strain evidence="2">NBRC 110023</strain>
    </source>
</reference>
<evidence type="ECO:0000313" key="3">
    <source>
        <dbReference type="Proteomes" id="UP001156601"/>
    </source>
</evidence>